<evidence type="ECO:0000256" key="10">
    <source>
        <dbReference type="SAM" id="MobiDB-lite"/>
    </source>
</evidence>
<keyword evidence="6" id="KW-0238">DNA-binding</keyword>
<dbReference type="InterPro" id="IPR051055">
    <property type="entry name" value="PIF1_helicase"/>
</dbReference>
<dbReference type="GO" id="GO:0005524">
    <property type="term" value="F:ATP binding"/>
    <property type="evidence" value="ECO:0007669"/>
    <property type="project" value="UniProtKB-KW"/>
</dbReference>
<dbReference type="InterPro" id="IPR046700">
    <property type="entry name" value="DUF6570"/>
</dbReference>
<evidence type="ECO:0000256" key="3">
    <source>
        <dbReference type="ARBA" id="ARBA00022801"/>
    </source>
</evidence>
<evidence type="ECO:0000256" key="4">
    <source>
        <dbReference type="ARBA" id="ARBA00022806"/>
    </source>
</evidence>
<feature type="domain" description="DUF6570" evidence="14">
    <location>
        <begin position="137"/>
        <end position="262"/>
    </location>
</feature>
<feature type="domain" description="Helitron helicase-like" evidence="13">
    <location>
        <begin position="307"/>
        <end position="363"/>
    </location>
</feature>
<dbReference type="GO" id="GO:0016887">
    <property type="term" value="F:ATP hydrolysis activity"/>
    <property type="evidence" value="ECO:0007669"/>
    <property type="project" value="RHEA"/>
</dbReference>
<keyword evidence="17" id="KW-1185">Reference proteome</keyword>
<evidence type="ECO:0000256" key="8">
    <source>
        <dbReference type="ARBA" id="ARBA00023235"/>
    </source>
</evidence>
<dbReference type="Pfam" id="PF20209">
    <property type="entry name" value="DUF6570"/>
    <property type="match status" value="1"/>
</dbReference>
<dbReference type="STRING" id="7994.ENSAMXP00000029606"/>
<dbReference type="InterPro" id="IPR005135">
    <property type="entry name" value="Endo/exonuclease/phosphatase"/>
</dbReference>
<reference evidence="16" key="3">
    <citation type="submission" date="2025-08" db="UniProtKB">
        <authorList>
            <consortium name="Ensembl"/>
        </authorList>
    </citation>
    <scope>IDENTIFICATION</scope>
</reference>
<dbReference type="Gene3D" id="3.60.10.10">
    <property type="entry name" value="Endonuclease/exonuclease/phosphatase"/>
    <property type="match status" value="1"/>
</dbReference>
<organism evidence="16 17">
    <name type="scientific">Astyanax mexicanus</name>
    <name type="common">Blind cave fish</name>
    <name type="synonym">Astyanax fasciatus mexicanus</name>
    <dbReference type="NCBI Taxonomy" id="7994"/>
    <lineage>
        <taxon>Eukaryota</taxon>
        <taxon>Metazoa</taxon>
        <taxon>Chordata</taxon>
        <taxon>Craniata</taxon>
        <taxon>Vertebrata</taxon>
        <taxon>Euteleostomi</taxon>
        <taxon>Actinopterygii</taxon>
        <taxon>Neopterygii</taxon>
        <taxon>Teleostei</taxon>
        <taxon>Ostariophysi</taxon>
        <taxon>Characiformes</taxon>
        <taxon>Characoidei</taxon>
        <taxon>Acestrorhamphidae</taxon>
        <taxon>Acestrorhamphinae</taxon>
        <taxon>Astyanax</taxon>
    </lineage>
</organism>
<dbReference type="GeneTree" id="ENSGT00940000164296"/>
<evidence type="ECO:0000256" key="1">
    <source>
        <dbReference type="ARBA" id="ARBA00022741"/>
    </source>
</evidence>
<feature type="domain" description="Helitron helicase-like" evidence="13">
    <location>
        <begin position="433"/>
        <end position="546"/>
    </location>
</feature>
<evidence type="ECO:0000313" key="16">
    <source>
        <dbReference type="Ensembl" id="ENSAMXP00000029606.1"/>
    </source>
</evidence>
<feature type="domain" description="DNA helicase Pif1-like DEAD-box helicase" evidence="12">
    <location>
        <begin position="1239"/>
        <end position="1444"/>
    </location>
</feature>
<proteinExistence type="inferred from homology"/>
<dbReference type="SUPFAM" id="SSF52540">
    <property type="entry name" value="P-loop containing nucleoside triphosphate hydrolases"/>
    <property type="match status" value="2"/>
</dbReference>
<dbReference type="GO" id="GO:0043139">
    <property type="term" value="F:5'-3' DNA helicase activity"/>
    <property type="evidence" value="ECO:0007669"/>
    <property type="project" value="UniProtKB-EC"/>
</dbReference>
<feature type="domain" description="DNA helicase Pif1-like 2B" evidence="15">
    <location>
        <begin position="1545"/>
        <end position="1574"/>
    </location>
</feature>
<dbReference type="InterPro" id="IPR036691">
    <property type="entry name" value="Endo/exonu/phosph_ase_sf"/>
</dbReference>
<reference evidence="16" key="4">
    <citation type="submission" date="2025-09" db="UniProtKB">
        <authorList>
            <consortium name="Ensembl"/>
        </authorList>
    </citation>
    <scope>IDENTIFICATION</scope>
</reference>
<evidence type="ECO:0000259" key="11">
    <source>
        <dbReference type="Pfam" id="PF03372"/>
    </source>
</evidence>
<dbReference type="InParanoid" id="A0A3B1IIS5"/>
<keyword evidence="7 9" id="KW-0234">DNA repair</keyword>
<reference evidence="17" key="2">
    <citation type="journal article" date="2014" name="Nat. Commun.">
        <title>The cavefish genome reveals candidate genes for eye loss.</title>
        <authorList>
            <person name="McGaugh S.E."/>
            <person name="Gross J.B."/>
            <person name="Aken B."/>
            <person name="Blin M."/>
            <person name="Borowsky R."/>
            <person name="Chalopin D."/>
            <person name="Hinaux H."/>
            <person name="Jeffery W.R."/>
            <person name="Keene A."/>
            <person name="Ma L."/>
            <person name="Minx P."/>
            <person name="Murphy D."/>
            <person name="O'Quin K.E."/>
            <person name="Retaux S."/>
            <person name="Rohner N."/>
            <person name="Searle S.M."/>
            <person name="Stahl B.A."/>
            <person name="Tabin C."/>
            <person name="Volff J.N."/>
            <person name="Yoshizawa M."/>
            <person name="Warren W.C."/>
        </authorList>
    </citation>
    <scope>NUCLEOTIDE SEQUENCE [LARGE SCALE GENOMIC DNA]</scope>
    <source>
        <strain evidence="17">female</strain>
    </source>
</reference>
<dbReference type="Pfam" id="PF05970">
    <property type="entry name" value="PIF1"/>
    <property type="match status" value="1"/>
</dbReference>
<comment type="cofactor">
    <cofactor evidence="9">
        <name>Mg(2+)</name>
        <dbReference type="ChEBI" id="CHEBI:18420"/>
    </cofactor>
</comment>
<dbReference type="Ensembl" id="ENSAMXT00000033960.1">
    <property type="protein sequence ID" value="ENSAMXP00000029606.1"/>
    <property type="gene ID" value="ENSAMXG00000030720.1"/>
</dbReference>
<dbReference type="Bgee" id="ENSAMXG00000030720">
    <property type="expression patterns" value="Expressed in olfactory epithelium and 9 other cell types or tissues"/>
</dbReference>
<evidence type="ECO:0000256" key="9">
    <source>
        <dbReference type="RuleBase" id="RU363044"/>
    </source>
</evidence>
<feature type="domain" description="Endonuclease/exonuclease/phosphatase" evidence="11">
    <location>
        <begin position="1750"/>
        <end position="1882"/>
    </location>
</feature>
<dbReference type="InterPro" id="IPR025476">
    <property type="entry name" value="Helitron_helicase-like"/>
</dbReference>
<dbReference type="EC" id="5.6.2.3" evidence="9"/>
<dbReference type="Proteomes" id="UP000018467">
    <property type="component" value="Unassembled WGS sequence"/>
</dbReference>
<protein>
    <recommendedName>
        <fullName evidence="9">ATP-dependent DNA helicase</fullName>
        <ecNumber evidence="9">5.6.2.3</ecNumber>
    </recommendedName>
</protein>
<dbReference type="SUPFAM" id="SSF56219">
    <property type="entry name" value="DNase I-like"/>
    <property type="match status" value="1"/>
</dbReference>
<evidence type="ECO:0000256" key="5">
    <source>
        <dbReference type="ARBA" id="ARBA00022840"/>
    </source>
</evidence>
<dbReference type="GO" id="GO:0006310">
    <property type="term" value="P:DNA recombination"/>
    <property type="evidence" value="ECO:0007669"/>
    <property type="project" value="UniProtKB-KW"/>
</dbReference>
<comment type="catalytic activity">
    <reaction evidence="9">
        <text>ATP + H2O = ADP + phosphate + H(+)</text>
        <dbReference type="Rhea" id="RHEA:13065"/>
        <dbReference type="ChEBI" id="CHEBI:15377"/>
        <dbReference type="ChEBI" id="CHEBI:15378"/>
        <dbReference type="ChEBI" id="CHEBI:30616"/>
        <dbReference type="ChEBI" id="CHEBI:43474"/>
        <dbReference type="ChEBI" id="CHEBI:456216"/>
        <dbReference type="EC" id="5.6.2.3"/>
    </reaction>
</comment>
<dbReference type="GO" id="GO:0006281">
    <property type="term" value="P:DNA repair"/>
    <property type="evidence" value="ECO:0007669"/>
    <property type="project" value="UniProtKB-KW"/>
</dbReference>
<evidence type="ECO:0000256" key="2">
    <source>
        <dbReference type="ARBA" id="ARBA00022763"/>
    </source>
</evidence>
<feature type="compositionally biased region" description="Basic residues" evidence="10">
    <location>
        <begin position="778"/>
        <end position="793"/>
    </location>
</feature>
<feature type="domain" description="Helitron helicase-like" evidence="13">
    <location>
        <begin position="616"/>
        <end position="729"/>
    </location>
</feature>
<dbReference type="Pfam" id="PF21530">
    <property type="entry name" value="Pif1_2B_dom"/>
    <property type="match status" value="1"/>
</dbReference>
<keyword evidence="3 9" id="KW-0378">Hydrolase</keyword>
<feature type="region of interest" description="Disordered" evidence="10">
    <location>
        <begin position="772"/>
        <end position="835"/>
    </location>
</feature>
<dbReference type="Pfam" id="PF03372">
    <property type="entry name" value="Exo_endo_phos"/>
    <property type="match status" value="1"/>
</dbReference>
<comment type="similarity">
    <text evidence="9">Belongs to the helicase family.</text>
</comment>
<evidence type="ECO:0000259" key="14">
    <source>
        <dbReference type="Pfam" id="PF20209"/>
    </source>
</evidence>
<evidence type="ECO:0000313" key="17">
    <source>
        <dbReference type="Proteomes" id="UP000018467"/>
    </source>
</evidence>
<dbReference type="InterPro" id="IPR027417">
    <property type="entry name" value="P-loop_NTPase"/>
</dbReference>
<dbReference type="CDD" id="cd18809">
    <property type="entry name" value="SF1_C_RecD"/>
    <property type="match status" value="1"/>
</dbReference>
<dbReference type="InterPro" id="IPR049163">
    <property type="entry name" value="Pif1-like_2B_dom"/>
</dbReference>
<sequence>MTQFTEKSRSSTLNVATEMTQFTEKSRSSTLNVATEMTQFTEKSRSSTLNVATEMTQFRETTKARPNYACTVCHRLLFPDQVRLCDHKSYQKNPMMTSSCLTGKFLHTCSSDCSDNCAPEEMKNEWICHSCHDNLSKGRMPSIASANKLQLAPIPAELCDLNILERHVISKYVCFAKVISLPKGQQRAIKGAVVSVPSDVETTVNVLPRPSGESQLLTVKLKRRLCYSGHYQFQTISMQKVLSALLKLKEIHSEYRDIVINNVEQDELFDDFPDPINEYDIPEDEMENDNTDNDESVDFSALDWSEKCEILRSNPVTAMRMFEKRVEALMNLIHSPAQPIGHVEDSFYRVEFQQRGSPHIHCLFWVKGAPEFENDQDQDVCDFIDRHISCKLPDPNTDPELNRIVSEVQTHSRNHSKSCKKNNKHCRFGFPKPPMKKTLRDLFAMLRQLGTPTFFCTFSAAEMRWPEVITAIKAQQGESVDFSALDWSEKCEILRSNPVTAMRMFEKRVEALMNLIQSPAQPIGHVVDFFYRVEFQQRGSPHIHCLFWVNGAPEFENDQDQDVCDFIDRHISCKLPDPNTDPELNRIVSEVQTHSRNHSKSCKKNNKHCRFGFPKPPMKKTLRDLFAMLRQLGTPTFFCTFSAAEMRWPEVITAIKAQQGESVDFSALDWSEKCEILRSNPVTAMRMFEKRVEALMNLIQSPAQPIGHVVDFFYRVEFQQRGSPHIHCLFWVNGAPEFENDQDQDVCDFIDRHISCKLPDPNTDPELHRTVSEVQTHSRNHSKSCKKNNKHCRFGFPKPPMKNTLITRPRPPPDTDSDDEGAEKDEPVTQAKSKLQPVWDLLNDKTQNFESITQLLETVNMMYEEYKDNVNSLSSASVVIMQREPNDCWVNGYNPLLLRAWDANMDIQFILNPYTCIMYILSYISKGEHEMSEYLKGVIKEMCPNTSERESMKQVMHAYAKNREVSAQEAVARTCSLKLKSSSRAVIFIPTDDNTVKMSLPMSCLQDKAPDDENVWMTGLAEKYMARPETPEFENMCMAEFASEYRIVYGDQRKGKNVIPLQNDMGHIKKRTRGKPAIIRFARFSQQKHPEKFYATLLKLYLPHRSSSQLKTAQFNTHEAFYAFASVKLPGTDTLQRVYTTVNENRKKYEKHSEAIDKAIENFEQNGPIEDAWTNLAPTNELIRLECMIEQEPTDPTDITEADDVPDFAPSTSENRTAMPVIEAPQVNPAVIRKMYQSLNETQAAVFYEIRDWCKRKVQNENPEPFFYYVAGTAGTGKSHLIKSVYAEATKILQKLPCVREEADMSKPTVLLSAFTGCASHNINGKTLHALLKLPRSLKPPYQGLGNSLDEIRANFSNLQIMIIDEISMVSKPLFAYVNWRLQQIKGNNKPFGNISIMAVGDFQQLPPLGKAKPLCVYEDHVLDFWRDHFKMITLTEIMRQKDDLAFAELLNRLRVKQKHEALTDADRRMLEQVIKPIENCPPEALHIFPTNKEVDDFNSAAITSRFSDITKIDAEDYKKDPRSGQMQRQGAPFKGEKGDLMDTLQVAVGARVMLTRNIDVESGLVNGSFGKVAKIITQTRNSVPVVQKIGVELDNADAGRKHRSEVPGETDNFVYIEREEESLKKKGTVRRQFPMKLAFACTAHKVQGMTTHSAVVSLKKIFEPGMAYVALSRTTSLSGLNIIDFDEKKIFCDPEISTALENMPKADLHTVQPLLQTIRESNLNQAITIVHHNTEGLQHHFKDIKSHHELLLSDVLCLTETHLTGSAVPDCLQLEGYRMHQRNRHVSYTNFTHLSNKSGGGVAIYVKNHLQARLVQYVQNVTDLEFLLLKVEAPKQVVIAVVYRPPNYRLSDFMPNLDALLTFLEIMDYKPAVVCGDFNEDQLSKINKPVLNLFQSKGFTQIINHATTEKNTLLDPVFISNPNMSVASGILNTYYSYHNPVYCVV</sequence>
<evidence type="ECO:0000259" key="15">
    <source>
        <dbReference type="Pfam" id="PF21530"/>
    </source>
</evidence>
<evidence type="ECO:0000256" key="6">
    <source>
        <dbReference type="ARBA" id="ARBA00023125"/>
    </source>
</evidence>
<keyword evidence="4 9" id="KW-0347">Helicase</keyword>
<dbReference type="Pfam" id="PF14214">
    <property type="entry name" value="Helitron_like_N"/>
    <property type="match status" value="3"/>
</dbReference>
<keyword evidence="8" id="KW-0413">Isomerase</keyword>
<dbReference type="InterPro" id="IPR010285">
    <property type="entry name" value="DNA_helicase_pif1-like_DEAD"/>
</dbReference>
<evidence type="ECO:0000259" key="12">
    <source>
        <dbReference type="Pfam" id="PF05970"/>
    </source>
</evidence>
<keyword evidence="1 9" id="KW-0547">Nucleotide-binding</keyword>
<reference evidence="17" key="1">
    <citation type="submission" date="2013-03" db="EMBL/GenBank/DDBJ databases">
        <authorList>
            <person name="Jeffery W."/>
            <person name="Warren W."/>
            <person name="Wilson R.K."/>
        </authorList>
    </citation>
    <scope>NUCLEOTIDE SEQUENCE</scope>
    <source>
        <strain evidence="17">female</strain>
    </source>
</reference>
<evidence type="ECO:0000256" key="7">
    <source>
        <dbReference type="ARBA" id="ARBA00023204"/>
    </source>
</evidence>
<keyword evidence="2 9" id="KW-0227">DNA damage</keyword>
<name>A0A3B1IIS5_ASTMX</name>
<evidence type="ECO:0000259" key="13">
    <source>
        <dbReference type="Pfam" id="PF14214"/>
    </source>
</evidence>
<accession>A0A3B1IIS5</accession>
<dbReference type="Gene3D" id="3.40.50.300">
    <property type="entry name" value="P-loop containing nucleotide triphosphate hydrolases"/>
    <property type="match status" value="1"/>
</dbReference>
<keyword evidence="9" id="KW-0233">DNA recombination</keyword>
<dbReference type="GO" id="GO:0000723">
    <property type="term" value="P:telomere maintenance"/>
    <property type="evidence" value="ECO:0007669"/>
    <property type="project" value="InterPro"/>
</dbReference>
<dbReference type="PANTHER" id="PTHR47642">
    <property type="entry name" value="ATP-DEPENDENT DNA HELICASE"/>
    <property type="match status" value="1"/>
</dbReference>
<keyword evidence="5 9" id="KW-0067">ATP-binding</keyword>
<dbReference type="PANTHER" id="PTHR47642:SF5">
    <property type="entry name" value="ATP-DEPENDENT DNA HELICASE"/>
    <property type="match status" value="1"/>
</dbReference>